<name>A0A3E0J4T1_9BACI</name>
<dbReference type="SUPFAM" id="SSF48452">
    <property type="entry name" value="TPR-like"/>
    <property type="match status" value="1"/>
</dbReference>
<organism evidence="1 2">
    <name type="scientific">Halobacillus trueperi</name>
    <dbReference type="NCBI Taxonomy" id="156205"/>
    <lineage>
        <taxon>Bacteria</taxon>
        <taxon>Bacillati</taxon>
        <taxon>Bacillota</taxon>
        <taxon>Bacilli</taxon>
        <taxon>Bacillales</taxon>
        <taxon>Bacillaceae</taxon>
        <taxon>Halobacillus</taxon>
    </lineage>
</organism>
<comment type="caution">
    <text evidence="1">The sequence shown here is derived from an EMBL/GenBank/DDBJ whole genome shotgun (WGS) entry which is preliminary data.</text>
</comment>
<evidence type="ECO:0000313" key="2">
    <source>
        <dbReference type="Proteomes" id="UP000256305"/>
    </source>
</evidence>
<dbReference type="Proteomes" id="UP000256305">
    <property type="component" value="Unassembled WGS sequence"/>
</dbReference>
<proteinExistence type="predicted"/>
<reference evidence="1 2" key="1">
    <citation type="submission" date="2018-08" db="EMBL/GenBank/DDBJ databases">
        <title>Genome sequence of Halobacillus trueperi KCTC 3686.</title>
        <authorList>
            <person name="Cho K.H."/>
            <person name="Kwak M.-J."/>
            <person name="Kim B.-Y."/>
            <person name="Chun J."/>
        </authorList>
    </citation>
    <scope>NUCLEOTIDE SEQUENCE [LARGE SCALE GENOMIC DNA]</scope>
    <source>
        <strain evidence="1 2">KCTC 3686</strain>
    </source>
</reference>
<keyword evidence="2" id="KW-1185">Reference proteome</keyword>
<sequence length="213" mass="25210">MRDEVNVIYDGKLDKYQDETRLLLSTNGIKIIKSKYAKSVTAWIYIGDDYVTNYENDQKQALEKLGRHIPTYHLIDLWKFLKEKFGEVKTDSKDKILINPVHNRVPLKEIMNLYDWEKGFDEGMLHWEEGDQERKAGNLERAIELFDIARYHGYNAPALYKSYAMAYRKLKDYDNEVAVINEAIEREDSVNNTTIRELKERREKALALKQKRN</sequence>
<evidence type="ECO:0008006" key="3">
    <source>
        <dbReference type="Google" id="ProtNLM"/>
    </source>
</evidence>
<dbReference type="InterPro" id="IPR011990">
    <property type="entry name" value="TPR-like_helical_dom_sf"/>
</dbReference>
<evidence type="ECO:0000313" key="1">
    <source>
        <dbReference type="EMBL" id="REJ07998.1"/>
    </source>
</evidence>
<gene>
    <name evidence="1" type="ORF">DYE48_15065</name>
</gene>
<dbReference type="EMBL" id="QUAE01000014">
    <property type="protein sequence ID" value="REJ07998.1"/>
    <property type="molecule type" value="Genomic_DNA"/>
</dbReference>
<dbReference type="Gene3D" id="1.25.40.10">
    <property type="entry name" value="Tetratricopeptide repeat domain"/>
    <property type="match status" value="1"/>
</dbReference>
<protein>
    <recommendedName>
        <fullName evidence="3">Tetratricopeptide repeat protein</fullName>
    </recommendedName>
</protein>
<accession>A0A3E0J4T1</accession>
<dbReference type="AlphaFoldDB" id="A0A3E0J4T1"/>